<feature type="domain" description="Carrier" evidence="10">
    <location>
        <begin position="1468"/>
        <end position="1544"/>
    </location>
</feature>
<keyword evidence="7 11" id="KW-0436">Ligase</keyword>
<evidence type="ECO:0000256" key="8">
    <source>
        <dbReference type="ARBA" id="ARBA00033440"/>
    </source>
</evidence>
<dbReference type="Gene3D" id="3.40.50.12780">
    <property type="entry name" value="N-terminal domain of ligase-like"/>
    <property type="match status" value="1"/>
</dbReference>
<gene>
    <name evidence="11" type="primary">mbtB_1</name>
    <name evidence="11" type="ORF">NCTC1934_02397</name>
</gene>
<dbReference type="Gene3D" id="1.10.1200.10">
    <property type="entry name" value="ACP-like"/>
    <property type="match status" value="2"/>
</dbReference>
<dbReference type="UniPathway" id="UPA00011"/>
<sequence>MESAQSGSDATGAAIGKDEIRTAIATHLGLDPADIADGDDLIQLGLDSIRTMKLAGGWRKRGIAVNFAQLAAEPTVADWHRLLGGDPAAPEPDRGAGAHRAPTEIAGAAADGAAAAVNHADSAAGGYSAAAHGENGVAGDADAQSDGAAKNSAASGRAAARGSVTAAGGSDPVAVPDPVAAGGSGAVASGADGADTRPDRAAVRSQGRSGAPVGADGAAGGADATADDGSPFPLAPMQHAYWIGRSEGQQLGAVAAHLYVEFDGGDVDPGRLERAAELLVARHPMLRTRFLPDGTQQTLERPGRPVWSVTDLRDRDAAEVERVLESLRERKTHQLMAVEDGQVIDIALTLLPGGRTRLHLDVDMLAADAMSYRILVGDLARLYHGEELPPQTYTFREYLAGQAAPGPDRARDRDWWQRRLSELPGAPELPRASELAHATAPASAAAVAVAGHSAEMRTVRFHRWLSPTAKARMFAAAHTRGITPAMALASVFAETIGGWSAQRRFLLNLPLFHREPVHPQVDGVVGDFTSSVLLEVDVTEPATVTERAQALQRELHAAGAHSAYSGLEVLRDLGRLRGEPVLAPIVYTSAINLGELFAEHVTDTFGDPAWIISQGPQVLLDAQVTEVRGGLLLNWDVRASAFPAGMVEAMFARYIDAILRLAGITDSSEASETIGGTGISARAASAPTRRDGAVDAMAATSESASAPRQAHAEAAHTSTATEPTGVEPTATEPTGVEPTAAELTGAGMNGAGSAVAEAAATGVNAAGVTAHGSAVTAKESGVAGISAAGTTEHAASGTAVSGAFVDGVDTAVGIAPAVPATDATGVPSQAGTDLAAQVDAMEEAVAAALSAARPVDNTETGWDAEATVRIPLEQAVVRSRVNATSGPVSGRTLHAGLFQHAAANPDAPAVIWENAAEPGSGATEFAETVAGRGFDPAAGTVAAQTGARRGVAGSEQEHAHIQGERAARTDGRPDGQDDVRADGRAHGERAARAHTLTYGELAAQALAVAGALRAAGVRPGDAVAVQLPKGPDQIVATVGVLAAGGVYVPIGFDQPAARRAEIIRTGAVVAALTAGAEVPEVRTLPLAGARVFAEPLAEPVFPDPEAIAYVLFTSGSTGKPKGVEVPHRAAMNTIDDLDDRFDLGPADRALALSALEFDLSVYDIFGLFAVGGAVLAVDESQRVEPARWLELIERHRVSVLNCVPSLLDMLLSAASGRRLDSLRMVILGGDWVDVALPGRLRQVAPDCRFAGLGGATETAIHSTICEVVDARVPAEWSAVPYGTPLRNVRCRVVGPAGHDCPDWVTGELWIGGDGVAAGYRNDPDRTADRFVTHEGLRWYRTGDLARYLPDGTLEFLGRADHQVKIRGYRVELGEVESALRALPGVRHAIAAVIGSAAPKLAAVVVGVDGAELRVETLLAQAADLLPAYMIPTRVELLAELPFTANGKPDRKAIATLLAAGERASEFVAPRTDLERALADIVAAVLGRDRVGATDDFFALGGDSVLATAVVARVREWLDSPDTVVADFFAARTVAGLAQRLLEREQRTATPGRLATVAAMYLEVAALSDEEVLAQR</sequence>
<dbReference type="Pfam" id="PF13193">
    <property type="entry name" value="AMP-binding_C"/>
    <property type="match status" value="1"/>
</dbReference>
<evidence type="ECO:0000256" key="4">
    <source>
        <dbReference type="ARBA" id="ARBA00016743"/>
    </source>
</evidence>
<evidence type="ECO:0000256" key="3">
    <source>
        <dbReference type="ARBA" id="ARBA00007380"/>
    </source>
</evidence>
<dbReference type="InterPro" id="IPR025110">
    <property type="entry name" value="AMP-bd_C"/>
</dbReference>
<dbReference type="GO" id="GO:0008610">
    <property type="term" value="P:lipid biosynthetic process"/>
    <property type="evidence" value="ECO:0007669"/>
    <property type="project" value="UniProtKB-ARBA"/>
</dbReference>
<dbReference type="InterPro" id="IPR057737">
    <property type="entry name" value="Condensation_MtbB-like"/>
</dbReference>
<dbReference type="Gene3D" id="3.30.300.30">
    <property type="match status" value="1"/>
</dbReference>
<dbReference type="GO" id="GO:0031177">
    <property type="term" value="F:phosphopantetheine binding"/>
    <property type="evidence" value="ECO:0007669"/>
    <property type="project" value="InterPro"/>
</dbReference>
<dbReference type="InterPro" id="IPR001242">
    <property type="entry name" value="Condensation_dom"/>
</dbReference>
<dbReference type="RefSeq" id="WP_255221975.1">
    <property type="nucleotide sequence ID" value="NZ_UGRY01000002.1"/>
</dbReference>
<dbReference type="Gene3D" id="3.30.559.10">
    <property type="entry name" value="Chloramphenicol acetyltransferase-like domain"/>
    <property type="match status" value="1"/>
</dbReference>
<evidence type="ECO:0000313" key="12">
    <source>
        <dbReference type="Proteomes" id="UP000255467"/>
    </source>
</evidence>
<feature type="compositionally biased region" description="Low complexity" evidence="9">
    <location>
        <begin position="163"/>
        <end position="193"/>
    </location>
</feature>
<dbReference type="CDD" id="cd19535">
    <property type="entry name" value="Cyc_NRPS"/>
    <property type="match status" value="1"/>
</dbReference>
<dbReference type="InterPro" id="IPR006162">
    <property type="entry name" value="Ppantetheine_attach_site"/>
</dbReference>
<keyword evidence="6" id="KW-0597">Phosphoprotein</keyword>
<organism evidence="11 12">
    <name type="scientific">Nocardia otitidiscaviarum</name>
    <dbReference type="NCBI Taxonomy" id="1823"/>
    <lineage>
        <taxon>Bacteria</taxon>
        <taxon>Bacillati</taxon>
        <taxon>Actinomycetota</taxon>
        <taxon>Actinomycetes</taxon>
        <taxon>Mycobacteriales</taxon>
        <taxon>Nocardiaceae</taxon>
        <taxon>Nocardia</taxon>
    </lineage>
</organism>
<evidence type="ECO:0000256" key="2">
    <source>
        <dbReference type="ARBA" id="ARBA00005102"/>
    </source>
</evidence>
<dbReference type="GO" id="GO:0044550">
    <property type="term" value="P:secondary metabolite biosynthetic process"/>
    <property type="evidence" value="ECO:0007669"/>
    <property type="project" value="TreeGrafter"/>
</dbReference>
<dbReference type="SMART" id="SM00823">
    <property type="entry name" value="PKS_PP"/>
    <property type="match status" value="2"/>
</dbReference>
<name>A0A378YG78_9NOCA</name>
<evidence type="ECO:0000256" key="6">
    <source>
        <dbReference type="ARBA" id="ARBA00022553"/>
    </source>
</evidence>
<comment type="cofactor">
    <cofactor evidence="1">
        <name>pantetheine 4'-phosphate</name>
        <dbReference type="ChEBI" id="CHEBI:47942"/>
    </cofactor>
</comment>
<feature type="domain" description="Carrier" evidence="10">
    <location>
        <begin position="14"/>
        <end position="87"/>
    </location>
</feature>
<dbReference type="STRING" id="1406858.GCA_000710895_02235"/>
<dbReference type="PROSITE" id="PS00455">
    <property type="entry name" value="AMP_BINDING"/>
    <property type="match status" value="1"/>
</dbReference>
<dbReference type="FunFam" id="1.10.1200.10:FF:000016">
    <property type="entry name" value="Non-ribosomal peptide synthase"/>
    <property type="match status" value="1"/>
</dbReference>
<keyword evidence="5" id="KW-0596">Phosphopantetheine</keyword>
<feature type="compositionally biased region" description="Low complexity" evidence="9">
    <location>
        <begin position="210"/>
        <end position="229"/>
    </location>
</feature>
<evidence type="ECO:0000256" key="9">
    <source>
        <dbReference type="SAM" id="MobiDB-lite"/>
    </source>
</evidence>
<feature type="region of interest" description="Disordered" evidence="9">
    <location>
        <begin position="942"/>
        <end position="980"/>
    </location>
</feature>
<dbReference type="SUPFAM" id="SSF56801">
    <property type="entry name" value="Acetyl-CoA synthetase-like"/>
    <property type="match status" value="1"/>
</dbReference>
<dbReference type="InterPro" id="IPR042099">
    <property type="entry name" value="ANL_N_sf"/>
</dbReference>
<keyword evidence="12" id="KW-1185">Reference proteome</keyword>
<feature type="region of interest" description="Disordered" evidence="9">
    <location>
        <begin position="672"/>
        <end position="736"/>
    </location>
</feature>
<dbReference type="InterPro" id="IPR020806">
    <property type="entry name" value="PKS_PP-bd"/>
</dbReference>
<dbReference type="InterPro" id="IPR036736">
    <property type="entry name" value="ACP-like_sf"/>
</dbReference>
<dbReference type="InterPro" id="IPR000873">
    <property type="entry name" value="AMP-dep_synth/lig_dom"/>
</dbReference>
<evidence type="ECO:0000256" key="5">
    <source>
        <dbReference type="ARBA" id="ARBA00022450"/>
    </source>
</evidence>
<dbReference type="FunFam" id="3.40.50.12780:FF:000012">
    <property type="entry name" value="Non-ribosomal peptide synthetase"/>
    <property type="match status" value="1"/>
</dbReference>
<dbReference type="FunFam" id="3.30.559.30:FF:000006">
    <property type="entry name" value="Yersiniabactin polyketide/non-ribosomal peptide synthetase"/>
    <property type="match status" value="1"/>
</dbReference>
<evidence type="ECO:0000256" key="1">
    <source>
        <dbReference type="ARBA" id="ARBA00001957"/>
    </source>
</evidence>
<dbReference type="InterPro" id="IPR045851">
    <property type="entry name" value="AMP-bd_C_sf"/>
</dbReference>
<comment type="similarity">
    <text evidence="3">Belongs to the ATP-dependent AMP-binding enzyme family. MbtB subfamily.</text>
</comment>
<dbReference type="FunFam" id="3.30.559.10:FF:000023">
    <property type="entry name" value="Non-ribosomal peptide synthetase"/>
    <property type="match status" value="1"/>
</dbReference>
<accession>A0A378YG78</accession>
<dbReference type="InterPro" id="IPR023213">
    <property type="entry name" value="CAT-like_dom_sf"/>
</dbReference>
<protein>
    <recommendedName>
        <fullName evidence="4">Phenyloxazoline synthase MbtB</fullName>
    </recommendedName>
    <alternativeName>
        <fullName evidence="8">Mycobactin synthetase protein B</fullName>
    </alternativeName>
</protein>
<dbReference type="PANTHER" id="PTHR45527">
    <property type="entry name" value="NONRIBOSOMAL PEPTIDE SYNTHETASE"/>
    <property type="match status" value="1"/>
</dbReference>
<dbReference type="PANTHER" id="PTHR45527:SF10">
    <property type="entry name" value="PYOCHELIN SYNTHASE PCHF"/>
    <property type="match status" value="1"/>
</dbReference>
<dbReference type="InterPro" id="IPR020845">
    <property type="entry name" value="AMP-binding_CS"/>
</dbReference>
<dbReference type="Proteomes" id="UP000255467">
    <property type="component" value="Unassembled WGS sequence"/>
</dbReference>
<dbReference type="SUPFAM" id="SSF47336">
    <property type="entry name" value="ACP-like"/>
    <property type="match status" value="2"/>
</dbReference>
<dbReference type="PROSITE" id="PS50075">
    <property type="entry name" value="CARRIER"/>
    <property type="match status" value="2"/>
</dbReference>
<evidence type="ECO:0000256" key="7">
    <source>
        <dbReference type="ARBA" id="ARBA00022598"/>
    </source>
</evidence>
<dbReference type="SUPFAM" id="SSF52777">
    <property type="entry name" value="CoA-dependent acyltransferases"/>
    <property type="match status" value="2"/>
</dbReference>
<dbReference type="Pfam" id="PF00550">
    <property type="entry name" value="PP-binding"/>
    <property type="match status" value="2"/>
</dbReference>
<reference evidence="11 12" key="1">
    <citation type="submission" date="2018-06" db="EMBL/GenBank/DDBJ databases">
        <authorList>
            <consortium name="Pathogen Informatics"/>
            <person name="Doyle S."/>
        </authorList>
    </citation>
    <scope>NUCLEOTIDE SEQUENCE [LARGE SCALE GENOMIC DNA]</scope>
    <source>
        <strain evidence="11 12">NCTC1934</strain>
    </source>
</reference>
<dbReference type="InterPro" id="IPR010071">
    <property type="entry name" value="AA_adenyl_dom"/>
</dbReference>
<proteinExistence type="inferred from homology"/>
<feature type="compositionally biased region" description="Low complexity" evidence="9">
    <location>
        <begin position="715"/>
        <end position="724"/>
    </location>
</feature>
<dbReference type="GO" id="GO:0005737">
    <property type="term" value="C:cytoplasm"/>
    <property type="evidence" value="ECO:0007669"/>
    <property type="project" value="TreeGrafter"/>
</dbReference>
<dbReference type="PROSITE" id="PS00012">
    <property type="entry name" value="PHOSPHOPANTETHEINE"/>
    <property type="match status" value="1"/>
</dbReference>
<dbReference type="Pfam" id="PF00668">
    <property type="entry name" value="Condensation"/>
    <property type="match status" value="1"/>
</dbReference>
<evidence type="ECO:0000313" key="11">
    <source>
        <dbReference type="EMBL" id="SUA76124.1"/>
    </source>
</evidence>
<comment type="pathway">
    <text evidence="2">Siderophore biosynthesis; mycobactin biosynthesis.</text>
</comment>
<evidence type="ECO:0000259" key="10">
    <source>
        <dbReference type="PROSITE" id="PS50075"/>
    </source>
</evidence>
<feature type="region of interest" description="Disordered" evidence="9">
    <location>
        <begin position="163"/>
        <end position="231"/>
    </location>
</feature>
<dbReference type="Gene3D" id="3.30.559.30">
    <property type="entry name" value="Nonribosomal peptide synthetase, condensation domain"/>
    <property type="match status" value="1"/>
</dbReference>
<dbReference type="GO" id="GO:0043041">
    <property type="term" value="P:amino acid activation for nonribosomal peptide biosynthetic process"/>
    <property type="evidence" value="ECO:0007669"/>
    <property type="project" value="TreeGrafter"/>
</dbReference>
<dbReference type="NCBIfam" id="TIGR01733">
    <property type="entry name" value="AA-adenyl-dom"/>
    <property type="match status" value="1"/>
</dbReference>
<dbReference type="Pfam" id="PF00501">
    <property type="entry name" value="AMP-binding"/>
    <property type="match status" value="1"/>
</dbReference>
<dbReference type="GO" id="GO:0072330">
    <property type="term" value="P:monocarboxylic acid biosynthetic process"/>
    <property type="evidence" value="ECO:0007669"/>
    <property type="project" value="UniProtKB-ARBA"/>
</dbReference>
<dbReference type="GO" id="GO:0016874">
    <property type="term" value="F:ligase activity"/>
    <property type="evidence" value="ECO:0007669"/>
    <property type="project" value="UniProtKB-KW"/>
</dbReference>
<dbReference type="EMBL" id="UGRY01000002">
    <property type="protein sequence ID" value="SUA76124.1"/>
    <property type="molecule type" value="Genomic_DNA"/>
</dbReference>
<feature type="compositionally biased region" description="Basic and acidic residues" evidence="9">
    <location>
        <begin position="955"/>
        <end position="980"/>
    </location>
</feature>
<dbReference type="InterPro" id="IPR009081">
    <property type="entry name" value="PP-bd_ACP"/>
</dbReference>